<comment type="similarity">
    <text evidence="2 10">Belongs to the MscL family.</text>
</comment>
<dbReference type="InterPro" id="IPR001185">
    <property type="entry name" value="MS_channel"/>
</dbReference>
<name>A0ABV6XU52_9ACTN</name>
<dbReference type="NCBIfam" id="TIGR00220">
    <property type="entry name" value="mscL"/>
    <property type="match status" value="1"/>
</dbReference>
<dbReference type="PANTHER" id="PTHR30266">
    <property type="entry name" value="MECHANOSENSITIVE CHANNEL MSCL"/>
    <property type="match status" value="1"/>
</dbReference>
<dbReference type="EMBL" id="JBEUKS010000010">
    <property type="protein sequence ID" value="MFC1441781.1"/>
    <property type="molecule type" value="Genomic_DNA"/>
</dbReference>
<evidence type="ECO:0000313" key="11">
    <source>
        <dbReference type="EMBL" id="MFC1441781.1"/>
    </source>
</evidence>
<dbReference type="PANTHER" id="PTHR30266:SF2">
    <property type="entry name" value="LARGE-CONDUCTANCE MECHANOSENSITIVE CHANNEL"/>
    <property type="match status" value="1"/>
</dbReference>
<evidence type="ECO:0000256" key="2">
    <source>
        <dbReference type="ARBA" id="ARBA00007254"/>
    </source>
</evidence>
<keyword evidence="4 10" id="KW-1003">Cell membrane</keyword>
<keyword evidence="5 10" id="KW-0812">Transmembrane</keyword>
<evidence type="ECO:0000256" key="6">
    <source>
        <dbReference type="ARBA" id="ARBA00022989"/>
    </source>
</evidence>
<evidence type="ECO:0000256" key="1">
    <source>
        <dbReference type="ARBA" id="ARBA00004651"/>
    </source>
</evidence>
<evidence type="ECO:0000256" key="10">
    <source>
        <dbReference type="HAMAP-Rule" id="MF_00115"/>
    </source>
</evidence>
<comment type="subunit">
    <text evidence="10">Homopentamer.</text>
</comment>
<sequence>MKGFKAFLMRGNVLDLAVAVVIGAAFTAVINSIVNGVINPVVGLFGTSSLNAYKSCIKDCPSAPGSSGGIYIMWGSVLAAVLQFVITAAVVYFCIVLPANHFMAKYIAKKKAEEEALKAAELTEVKLLGEIRDLLVRQR</sequence>
<proteinExistence type="inferred from homology"/>
<dbReference type="InterPro" id="IPR036019">
    <property type="entry name" value="MscL_channel"/>
</dbReference>
<reference evidence="11 12" key="1">
    <citation type="submission" date="2024-06" db="EMBL/GenBank/DDBJ databases">
        <authorList>
            <person name="Lee S.D."/>
        </authorList>
    </citation>
    <scope>NUCLEOTIDE SEQUENCE [LARGE SCALE GENOMIC DNA]</scope>
    <source>
        <strain evidence="11 12">N1-10</strain>
    </source>
</reference>
<keyword evidence="3 10" id="KW-0813">Transport</keyword>
<dbReference type="PROSITE" id="PS01327">
    <property type="entry name" value="MSCL"/>
    <property type="match status" value="1"/>
</dbReference>
<evidence type="ECO:0000256" key="9">
    <source>
        <dbReference type="ARBA" id="ARBA00023303"/>
    </source>
</evidence>
<dbReference type="SUPFAM" id="SSF81330">
    <property type="entry name" value="Gated mechanosensitive channel"/>
    <property type="match status" value="1"/>
</dbReference>
<dbReference type="InterPro" id="IPR019823">
    <property type="entry name" value="Mechanosensitive_channel_CS"/>
</dbReference>
<keyword evidence="6 10" id="KW-1133">Transmembrane helix</keyword>
<evidence type="ECO:0000256" key="5">
    <source>
        <dbReference type="ARBA" id="ARBA00022692"/>
    </source>
</evidence>
<dbReference type="RefSeq" id="WP_030249600.1">
    <property type="nucleotide sequence ID" value="NZ_JBEUKS010000010.1"/>
</dbReference>
<dbReference type="Pfam" id="PF01741">
    <property type="entry name" value="MscL"/>
    <property type="match status" value="1"/>
</dbReference>
<evidence type="ECO:0000256" key="8">
    <source>
        <dbReference type="ARBA" id="ARBA00023136"/>
    </source>
</evidence>
<dbReference type="InterPro" id="IPR037673">
    <property type="entry name" value="MSC/AndL"/>
</dbReference>
<keyword evidence="7 10" id="KW-0406">Ion transport</keyword>
<evidence type="ECO:0000256" key="4">
    <source>
        <dbReference type="ARBA" id="ARBA00022475"/>
    </source>
</evidence>
<keyword evidence="12" id="KW-1185">Reference proteome</keyword>
<organism evidence="11 12">
    <name type="scientific">Streptacidiphilus jeojiensis</name>
    <dbReference type="NCBI Taxonomy" id="3229225"/>
    <lineage>
        <taxon>Bacteria</taxon>
        <taxon>Bacillati</taxon>
        <taxon>Actinomycetota</taxon>
        <taxon>Actinomycetes</taxon>
        <taxon>Kitasatosporales</taxon>
        <taxon>Streptomycetaceae</taxon>
        <taxon>Streptacidiphilus</taxon>
    </lineage>
</organism>
<keyword evidence="8 10" id="KW-0472">Membrane</keyword>
<evidence type="ECO:0000256" key="3">
    <source>
        <dbReference type="ARBA" id="ARBA00022448"/>
    </source>
</evidence>
<gene>
    <name evidence="10 11" type="primary">mscL</name>
    <name evidence="11" type="ORF">ABUW04_26360</name>
</gene>
<dbReference type="Gene3D" id="1.10.1200.120">
    <property type="entry name" value="Large-conductance mechanosensitive channel, MscL, domain 1"/>
    <property type="match status" value="1"/>
</dbReference>
<dbReference type="HAMAP" id="MF_00115">
    <property type="entry name" value="MscL"/>
    <property type="match status" value="1"/>
</dbReference>
<feature type="transmembrane region" description="Helical" evidence="10">
    <location>
        <begin position="12"/>
        <end position="34"/>
    </location>
</feature>
<keyword evidence="9 10" id="KW-0407">Ion channel</keyword>
<comment type="subcellular location">
    <subcellularLocation>
        <location evidence="1 10">Cell membrane</location>
        <topology evidence="1 10">Multi-pass membrane protein</topology>
    </subcellularLocation>
</comment>
<evidence type="ECO:0000256" key="7">
    <source>
        <dbReference type="ARBA" id="ARBA00023065"/>
    </source>
</evidence>
<comment type="function">
    <text evidence="10">Channel that opens in response to stretch forces in the membrane lipid bilayer. May participate in the regulation of osmotic pressure changes within the cell.</text>
</comment>
<comment type="caution">
    <text evidence="11">The sequence shown here is derived from an EMBL/GenBank/DDBJ whole genome shotgun (WGS) entry which is preliminary data.</text>
</comment>
<accession>A0ABV6XU52</accession>
<protein>
    <recommendedName>
        <fullName evidence="10">Large-conductance mechanosensitive channel</fullName>
    </recommendedName>
</protein>
<feature type="transmembrane region" description="Helical" evidence="10">
    <location>
        <begin position="71"/>
        <end position="97"/>
    </location>
</feature>
<evidence type="ECO:0000313" key="12">
    <source>
        <dbReference type="Proteomes" id="UP001592581"/>
    </source>
</evidence>
<dbReference type="Proteomes" id="UP001592581">
    <property type="component" value="Unassembled WGS sequence"/>
</dbReference>